<name>A0ABY6HN12_9ARCH</name>
<protein>
    <recommendedName>
        <fullName evidence="1">Serine aminopeptidase S33 domain-containing protein</fullName>
    </recommendedName>
</protein>
<dbReference type="InterPro" id="IPR029058">
    <property type="entry name" value="AB_hydrolase_fold"/>
</dbReference>
<accession>A0ABY6HN12</accession>
<evidence type="ECO:0000313" key="3">
    <source>
        <dbReference type="Proteomes" id="UP001208689"/>
    </source>
</evidence>
<dbReference type="InterPro" id="IPR000073">
    <property type="entry name" value="AB_hydrolase_1"/>
</dbReference>
<keyword evidence="3" id="KW-1185">Reference proteome</keyword>
<evidence type="ECO:0000313" key="2">
    <source>
        <dbReference type="EMBL" id="UYP44904.1"/>
    </source>
</evidence>
<reference evidence="2" key="1">
    <citation type="submission" date="2022-09" db="EMBL/GenBank/DDBJ databases">
        <title>Actin cytoskeleton and complex cell architecture in an #Asgard archaeon.</title>
        <authorList>
            <person name="Ponce Toledo R.I."/>
            <person name="Schleper C."/>
            <person name="Rodrigues Oliveira T."/>
            <person name="Wollweber F."/>
            <person name="Xu J."/>
            <person name="Rittmann S."/>
            <person name="Klingl A."/>
            <person name="Pilhofer M."/>
        </authorList>
    </citation>
    <scope>NUCLEOTIDE SEQUENCE</scope>
    <source>
        <strain evidence="2">B-35</strain>
    </source>
</reference>
<dbReference type="EMBL" id="CP104013">
    <property type="protein sequence ID" value="UYP44904.1"/>
    <property type="molecule type" value="Genomic_DNA"/>
</dbReference>
<dbReference type="PANTHER" id="PTHR43139:SF52">
    <property type="entry name" value="SI:DKEY-122A22.2"/>
    <property type="match status" value="1"/>
</dbReference>
<organism evidence="2 3">
    <name type="scientific">Candidatus Lokiarchaeum ossiferum</name>
    <dbReference type="NCBI Taxonomy" id="2951803"/>
    <lineage>
        <taxon>Archaea</taxon>
        <taxon>Promethearchaeati</taxon>
        <taxon>Promethearchaeota</taxon>
        <taxon>Promethearchaeia</taxon>
        <taxon>Promethearchaeales</taxon>
        <taxon>Promethearchaeaceae</taxon>
        <taxon>Candidatus Lokiarchaeum</taxon>
    </lineage>
</organism>
<evidence type="ECO:0000259" key="1">
    <source>
        <dbReference type="Pfam" id="PF12146"/>
    </source>
</evidence>
<dbReference type="SUPFAM" id="SSF53474">
    <property type="entry name" value="alpha/beta-Hydrolases"/>
    <property type="match status" value="1"/>
</dbReference>
<gene>
    <name evidence="2" type="ORF">NEF87_001189</name>
</gene>
<dbReference type="Proteomes" id="UP001208689">
    <property type="component" value="Chromosome"/>
</dbReference>
<proteinExistence type="predicted"/>
<dbReference type="InterPro" id="IPR052370">
    <property type="entry name" value="Meta-cleavage_hydrolase"/>
</dbReference>
<dbReference type="Pfam" id="PF12146">
    <property type="entry name" value="Hydrolase_4"/>
    <property type="match status" value="1"/>
</dbReference>
<feature type="domain" description="Serine aminopeptidase S33" evidence="1">
    <location>
        <begin position="78"/>
        <end position="255"/>
    </location>
</feature>
<dbReference type="PRINTS" id="PR00111">
    <property type="entry name" value="ABHYDROLASE"/>
</dbReference>
<sequence>MKYTRGFFLEGKYPYVRYGSGSQKIVIFPPTQELIFSIAQNPEKQLKNYVKMLSPLEDFSLYILGYDKTISEKQWCRDVAKDFAIFIKDLGPVVIVGISYGGAIAIPFAEQNPELTKKLLLIVSAYGLSDDGVDFCKDFIRLAKTKGFREVQRKMDNLSNKWWIRTLLNITTTLQWHTRKQSINPASTFINAYTHISTYPVGLKRHLKGIKAPTLILGGTQDQFFSKERYQETAALIPNATLELYEGRSHVLPLECYKTIQKCATKFLMEK</sequence>
<dbReference type="Gene3D" id="3.40.50.1820">
    <property type="entry name" value="alpha/beta hydrolase"/>
    <property type="match status" value="1"/>
</dbReference>
<dbReference type="PANTHER" id="PTHR43139">
    <property type="entry name" value="SI:DKEY-122A22.2"/>
    <property type="match status" value="1"/>
</dbReference>
<dbReference type="InterPro" id="IPR022742">
    <property type="entry name" value="Hydrolase_4"/>
</dbReference>